<protein>
    <recommendedName>
        <fullName evidence="3">F-box domain-containing protein</fullName>
    </recommendedName>
</protein>
<reference evidence="1 2" key="1">
    <citation type="submission" date="2022-09" db="EMBL/GenBank/DDBJ databases">
        <authorList>
            <person name="Palmer J.M."/>
        </authorList>
    </citation>
    <scope>NUCLEOTIDE SEQUENCE [LARGE SCALE GENOMIC DNA]</scope>
    <source>
        <strain evidence="1 2">DSM 7382</strain>
    </source>
</reference>
<dbReference type="InterPro" id="IPR032675">
    <property type="entry name" value="LRR_dom_sf"/>
</dbReference>
<accession>A0AAW0GWH3</accession>
<dbReference type="SUPFAM" id="SSF52047">
    <property type="entry name" value="RNI-like"/>
    <property type="match status" value="1"/>
</dbReference>
<dbReference type="Gene3D" id="3.80.10.10">
    <property type="entry name" value="Ribonuclease Inhibitor"/>
    <property type="match status" value="1"/>
</dbReference>
<dbReference type="EMBL" id="JASBNA010000001">
    <property type="protein sequence ID" value="KAK7695555.1"/>
    <property type="molecule type" value="Genomic_DNA"/>
</dbReference>
<evidence type="ECO:0008006" key="3">
    <source>
        <dbReference type="Google" id="ProtNLM"/>
    </source>
</evidence>
<comment type="caution">
    <text evidence="1">The sequence shown here is derived from an EMBL/GenBank/DDBJ whole genome shotgun (WGS) entry which is preliminary data.</text>
</comment>
<dbReference type="AlphaFoldDB" id="A0AAW0GWH3"/>
<sequence length="536" mass="61283">MKLEKTINHHSRAIARYQGRLYELEPRVHIRKLPIEILAGIFLRYRTLCHKAEPTFFYAWFRVAHVCRFWRNIVRTTPLLFSYIQTIDKAPLQMKEFLRISLETPLHIRYNGGFSDKSNWKECIPHFGRVRSLELFDNPHNTKWPTYPEVHTLSIEGSDSTRKPWFQVDDELNSIMPNLRCLSTPANILGRTWLSNKILPHTIQSLEIIDNYYLTAETMGNLIQKLSGLPHLKHLALTGLRSDPCVALLNGTTFNIPHLSSIYLAGCPSVIFLLLHHVPSTERLRLSFEGNHADFKDMTMLSQILRTKWTPLLNSELSCICDLHGSEWPDAFDMRLSSGKPCDGAFLDPSPHIRIAFSSILLNDLSPLFESLRKVMSPYLALVKYTRFKVVGEVYEHSSMIHTILDGVPYTRYLEIYIQNIPLSFHDCASRIPAVLDMPSGSGDALLSGLHRMKIELNVSHYRHGSWSFVRPFLIKLSEAICTRKLQSLEIDLSRFSHSRPEAAAKTLEEMVCLFQCMVSEVVIIPPTGTNDGASS</sequence>
<gene>
    <name evidence="1" type="ORF">QCA50_000191</name>
</gene>
<organism evidence="1 2">
    <name type="scientific">Cerrena zonata</name>
    <dbReference type="NCBI Taxonomy" id="2478898"/>
    <lineage>
        <taxon>Eukaryota</taxon>
        <taxon>Fungi</taxon>
        <taxon>Dikarya</taxon>
        <taxon>Basidiomycota</taxon>
        <taxon>Agaricomycotina</taxon>
        <taxon>Agaricomycetes</taxon>
        <taxon>Polyporales</taxon>
        <taxon>Cerrenaceae</taxon>
        <taxon>Cerrena</taxon>
    </lineage>
</organism>
<dbReference type="Proteomes" id="UP001385951">
    <property type="component" value="Unassembled WGS sequence"/>
</dbReference>
<evidence type="ECO:0000313" key="1">
    <source>
        <dbReference type="EMBL" id="KAK7695555.1"/>
    </source>
</evidence>
<evidence type="ECO:0000313" key="2">
    <source>
        <dbReference type="Proteomes" id="UP001385951"/>
    </source>
</evidence>
<name>A0AAW0GWH3_9APHY</name>
<proteinExistence type="predicted"/>
<keyword evidence="2" id="KW-1185">Reference proteome</keyword>